<evidence type="ECO:0000313" key="2">
    <source>
        <dbReference type="EMBL" id="KAH0598418.1"/>
    </source>
</evidence>
<comment type="caution">
    <text evidence="2">The sequence shown here is derived from an EMBL/GenBank/DDBJ whole genome shotgun (WGS) entry which is preliminary data.</text>
</comment>
<reference evidence="2 3" key="1">
    <citation type="submission" date="2020-07" db="EMBL/GenBank/DDBJ databases">
        <title>Metarhizium humberi genome.</title>
        <authorList>
            <person name="Lysoe E."/>
        </authorList>
    </citation>
    <scope>NUCLEOTIDE SEQUENCE [LARGE SCALE GENOMIC DNA]</scope>
    <source>
        <strain evidence="2 3">ESALQ1638</strain>
    </source>
</reference>
<dbReference type="AlphaFoldDB" id="A0A9P8MDJ3"/>
<evidence type="ECO:0000313" key="3">
    <source>
        <dbReference type="Proteomes" id="UP000764110"/>
    </source>
</evidence>
<feature type="region of interest" description="Disordered" evidence="1">
    <location>
        <begin position="1"/>
        <end position="67"/>
    </location>
</feature>
<gene>
    <name evidence="2" type="ORF">MHUMG1_03716</name>
</gene>
<protein>
    <submittedName>
        <fullName evidence="2">Uncharacterized protein</fullName>
    </submittedName>
</protein>
<evidence type="ECO:0000256" key="1">
    <source>
        <dbReference type="SAM" id="MobiDB-lite"/>
    </source>
</evidence>
<proteinExistence type="predicted"/>
<organism evidence="2 3">
    <name type="scientific">Metarhizium humberi</name>
    <dbReference type="NCBI Taxonomy" id="2596975"/>
    <lineage>
        <taxon>Eukaryota</taxon>
        <taxon>Fungi</taxon>
        <taxon>Dikarya</taxon>
        <taxon>Ascomycota</taxon>
        <taxon>Pezizomycotina</taxon>
        <taxon>Sordariomycetes</taxon>
        <taxon>Hypocreomycetidae</taxon>
        <taxon>Hypocreales</taxon>
        <taxon>Clavicipitaceae</taxon>
        <taxon>Metarhizium</taxon>
    </lineage>
</organism>
<sequence length="274" mass="29458">MSRSSPRKHNVGHDDGPGSRQQHGGQHRPPAHAYPVHGPLPAVDEGAGGEDHGADVQDESPYDDDENVTEGVARAQDHLGGVGDKGRREIIAHGCFLGSRYLDGLAVYSPSRHMLPVPRQPDGTCTYMYVHARCSSRLASSGHCLIGKAQTNGCLDTGLMRATPLFHDALAPCFSRLGPDTHAGGLEQTAVLAWPWTPPCLREMGKEFGANETQAPCPSRDAARHSLANRPERKSAQTRHRSVATTRVLPSGGWLSSAIKGRRPTSSAVPHVWE</sequence>
<dbReference type="Proteomes" id="UP000764110">
    <property type="component" value="Unassembled WGS sequence"/>
</dbReference>
<name>A0A9P8MDJ3_9HYPO</name>
<dbReference type="EMBL" id="JACEFI010000005">
    <property type="protein sequence ID" value="KAH0598418.1"/>
    <property type="molecule type" value="Genomic_DNA"/>
</dbReference>
<feature type="compositionally biased region" description="Acidic residues" evidence="1">
    <location>
        <begin position="56"/>
        <end position="67"/>
    </location>
</feature>
<feature type="compositionally biased region" description="Basic residues" evidence="1">
    <location>
        <begin position="1"/>
        <end position="10"/>
    </location>
</feature>
<keyword evidence="3" id="KW-1185">Reference proteome</keyword>
<accession>A0A9P8MDJ3</accession>
<feature type="region of interest" description="Disordered" evidence="1">
    <location>
        <begin position="211"/>
        <end position="274"/>
    </location>
</feature>